<dbReference type="InterPro" id="IPR036322">
    <property type="entry name" value="WD40_repeat_dom_sf"/>
</dbReference>
<dbReference type="HOGENOM" id="CLU_000310_0_1_1"/>
<proteinExistence type="predicted"/>
<dbReference type="Gene3D" id="2.130.10.10">
    <property type="entry name" value="YVTN repeat-like/Quinoprotein amine dehydrogenase"/>
    <property type="match status" value="1"/>
</dbReference>
<dbReference type="GO" id="GO:0007035">
    <property type="term" value="P:vacuolar acidification"/>
    <property type="evidence" value="ECO:0007669"/>
    <property type="project" value="TreeGrafter"/>
</dbReference>
<dbReference type="InterPro" id="IPR015943">
    <property type="entry name" value="WD40/YVTN_repeat-like_dom_sf"/>
</dbReference>
<dbReference type="GO" id="GO:0043291">
    <property type="term" value="C:RAVE complex"/>
    <property type="evidence" value="ECO:0007669"/>
    <property type="project" value="TreeGrafter"/>
</dbReference>
<sequence>MLDLLRTYAGCPASGLQCLYLPNKTLLLYPSADTVVVLDARKLLLIRALAFWQVFPGSRHVSDSIKCLSVDSSMKLIVASMGTRVAAWSLSGVQQDVWRVHSSLTLPGGHDVSSLDCKSGLLAVASHNSLSVYTLILENDLPTWLKKWTCAIATPSRVRFSPSLMYMATTCQHDNVVRIYLTTSGRQTQAIPHPRPVINITWRQSQASSRDDLILYTITSDSTLRIFLPILDSPQHVQLHATLDLFSSLPPTVLSQASSNSADSSVFWLDREIIGDALTHAVRDVPDAEDAKSRRARDIKEAGWDLFLRVFSDGSLVIRAVANIDRRPPTLLKQFTLLQTWPTTFPSPPSHLYILPNPGEPTLTLVSSSPLATYSLNPLNFFDARSDGLELCAQGLERVQEEDSHVRRFVRTPDGQGVAVVREDGGEVWTVHEQGSKLVRELRWAAADHVVVLNRGRTIATFSNVDHILTLHTTPTTTLALPSITSLFSLPPSSGEHECIFGVTSDTTPSILHIHATLEPAPSLHLLSNTTLPLPSPPAFILPVDPMAWSGNEGANGAHDVLLSVGQDGQLMFWLPDENPGRGWRSTGHVKTGRAGITLARCSSAKKSALVVPTVDGEELTIWDSKESEFSSGLEYKIFLSSSDPVNDLDWSATPDSQSILAVGFAHRVELLCQQRMTYFDEDPGWGVIRTIDIESLLPHPISDSIWLAHGSLLVGSGHQMVLFGRSPQPRPIENEEPPDSLFEHVARLNGPLGDCHPQMLLQCLLWDKVELVKEVIVNLAQDLKKVRAMEAERFHSTSVPIDHFLRMDQITSSKRNHRRQYSSLFAIPDQNDEPDDESFSRSLVEKLLEELEANPLPHLTPNEHAHLLVLIQTTLEVDESRRALDANGLRYLISMRSFYILNRRASAPSSPESKGGVARRTGRRERLRFRDMIWAFHSESQGLLLSSSSAACNNKMTWSDARALGVFVWLNSLEIMKSHMEIIARNEYMAGDARDPVACSLFYFALGKSKLVHGLWRQAAWHKEQSVMLKFLSNNFSEPRWQTAALKNAYALLSKRRFEYAAAFFLLGGSLKDAVNVCIKQLDDFQLAIALARIVEQSDDGPILQDILNNTVVPVAFRKGNRWLASWAFWLLHRRDLSVRILVTPLQDIASSLDVRILDIGSPHYDDPSLALLFSQLKSKTLQTAKGTSEISGQTEFNFVLQIARVFIRMGCHVLALDLVRSWSFDRPSTVVRERPDAPPSPTSPRRLFALEPALRRRSSIMIDMDVSTAPPTRRASPERRALDDVPEVAPKAPIKEESDLFARKAGLGSLMKSAKEHVQVPEFDASAFF</sequence>
<dbReference type="GeneID" id="20673101"/>
<protein>
    <recommendedName>
        <fullName evidence="1">RAVE complex protein Rav1 C-terminal domain-containing protein</fullName>
    </recommendedName>
</protein>
<name>W4KMA6_HETIT</name>
<dbReference type="Proteomes" id="UP000030671">
    <property type="component" value="Unassembled WGS sequence"/>
</dbReference>
<evidence type="ECO:0000313" key="3">
    <source>
        <dbReference type="Proteomes" id="UP000030671"/>
    </source>
</evidence>
<feature type="domain" description="RAVE complex protein Rav1 C-terminal" evidence="1">
    <location>
        <begin position="583"/>
        <end position="1220"/>
    </location>
</feature>
<dbReference type="InterPro" id="IPR022033">
    <property type="entry name" value="Rav1p_C"/>
</dbReference>
<gene>
    <name evidence="2" type="ORF">HETIRDRAFT_413295</name>
</gene>
<dbReference type="Pfam" id="PF12234">
    <property type="entry name" value="Rav1p_C"/>
    <property type="match status" value="1"/>
</dbReference>
<evidence type="ECO:0000259" key="1">
    <source>
        <dbReference type="Pfam" id="PF12234"/>
    </source>
</evidence>
<dbReference type="eggNOG" id="KOG1064">
    <property type="taxonomic scope" value="Eukaryota"/>
</dbReference>
<dbReference type="FunCoup" id="W4KMA6">
    <property type="interactions" value="101"/>
</dbReference>
<reference evidence="2 3" key="1">
    <citation type="journal article" date="2012" name="New Phytol.">
        <title>Insight into trade-off between wood decay and parasitism from the genome of a fungal forest pathogen.</title>
        <authorList>
            <person name="Olson A."/>
            <person name="Aerts A."/>
            <person name="Asiegbu F."/>
            <person name="Belbahri L."/>
            <person name="Bouzid O."/>
            <person name="Broberg A."/>
            <person name="Canback B."/>
            <person name="Coutinho P.M."/>
            <person name="Cullen D."/>
            <person name="Dalman K."/>
            <person name="Deflorio G."/>
            <person name="van Diepen L.T."/>
            <person name="Dunand C."/>
            <person name="Duplessis S."/>
            <person name="Durling M."/>
            <person name="Gonthier P."/>
            <person name="Grimwood J."/>
            <person name="Fossdal C.G."/>
            <person name="Hansson D."/>
            <person name="Henrissat B."/>
            <person name="Hietala A."/>
            <person name="Himmelstrand K."/>
            <person name="Hoffmeister D."/>
            <person name="Hogberg N."/>
            <person name="James T.Y."/>
            <person name="Karlsson M."/>
            <person name="Kohler A."/>
            <person name="Kues U."/>
            <person name="Lee Y.H."/>
            <person name="Lin Y.C."/>
            <person name="Lind M."/>
            <person name="Lindquist E."/>
            <person name="Lombard V."/>
            <person name="Lucas S."/>
            <person name="Lunden K."/>
            <person name="Morin E."/>
            <person name="Murat C."/>
            <person name="Park J."/>
            <person name="Raffaello T."/>
            <person name="Rouze P."/>
            <person name="Salamov A."/>
            <person name="Schmutz J."/>
            <person name="Solheim H."/>
            <person name="Stahlberg J."/>
            <person name="Velez H."/>
            <person name="de Vries R.P."/>
            <person name="Wiebenga A."/>
            <person name="Woodward S."/>
            <person name="Yakovlev I."/>
            <person name="Garbelotto M."/>
            <person name="Martin F."/>
            <person name="Grigoriev I.V."/>
            <person name="Stenlid J."/>
        </authorList>
    </citation>
    <scope>NUCLEOTIDE SEQUENCE [LARGE SCALE GENOMIC DNA]</scope>
    <source>
        <strain evidence="2 3">TC 32-1</strain>
    </source>
</reference>
<dbReference type="STRING" id="747525.W4KMA6"/>
<evidence type="ECO:0000313" key="2">
    <source>
        <dbReference type="EMBL" id="ETW86942.1"/>
    </source>
</evidence>
<dbReference type="PANTHER" id="PTHR13950">
    <property type="entry name" value="RABCONNECTIN-RELATED"/>
    <property type="match status" value="1"/>
</dbReference>
<dbReference type="KEGG" id="hir:HETIRDRAFT_413295"/>
<accession>W4KMA6</accession>
<dbReference type="PANTHER" id="PTHR13950:SF9">
    <property type="entry name" value="RABCONNECTIN-3A"/>
    <property type="match status" value="1"/>
</dbReference>
<dbReference type="EMBL" id="KI925454">
    <property type="protein sequence ID" value="ETW86942.1"/>
    <property type="molecule type" value="Genomic_DNA"/>
</dbReference>
<organism evidence="2 3">
    <name type="scientific">Heterobasidion irregulare (strain TC 32-1)</name>
    <dbReference type="NCBI Taxonomy" id="747525"/>
    <lineage>
        <taxon>Eukaryota</taxon>
        <taxon>Fungi</taxon>
        <taxon>Dikarya</taxon>
        <taxon>Basidiomycota</taxon>
        <taxon>Agaricomycotina</taxon>
        <taxon>Agaricomycetes</taxon>
        <taxon>Russulales</taxon>
        <taxon>Bondarzewiaceae</taxon>
        <taxon>Heterobasidion</taxon>
        <taxon>Heterobasidion annosum species complex</taxon>
    </lineage>
</organism>
<dbReference type="SUPFAM" id="SSF50978">
    <property type="entry name" value="WD40 repeat-like"/>
    <property type="match status" value="2"/>
</dbReference>
<dbReference type="RefSeq" id="XP_009540905.1">
    <property type="nucleotide sequence ID" value="XM_009542610.1"/>
</dbReference>
<dbReference type="OrthoDB" id="342131at2759"/>
<keyword evidence="3" id="KW-1185">Reference proteome</keyword>
<dbReference type="InParanoid" id="W4KMA6"/>
<dbReference type="InterPro" id="IPR052208">
    <property type="entry name" value="DmX-like/RAVE_component"/>
</dbReference>